<dbReference type="Proteomes" id="UP001596989">
    <property type="component" value="Unassembled WGS sequence"/>
</dbReference>
<dbReference type="PANTHER" id="PTHR11537">
    <property type="entry name" value="VOLTAGE-GATED POTASSIUM CHANNEL"/>
    <property type="match status" value="1"/>
</dbReference>
<feature type="transmembrane region" description="Helical" evidence="9">
    <location>
        <begin position="177"/>
        <end position="201"/>
    </location>
</feature>
<feature type="domain" description="Potassium channel" evidence="10">
    <location>
        <begin position="129"/>
        <end position="200"/>
    </location>
</feature>
<comment type="caution">
    <text evidence="11">The sequence shown here is derived from an EMBL/GenBank/DDBJ whole genome shotgun (WGS) entry which is preliminary data.</text>
</comment>
<comment type="subcellular location">
    <subcellularLocation>
        <location evidence="1">Membrane</location>
        <topology evidence="1">Multi-pass membrane protein</topology>
    </subcellularLocation>
</comment>
<dbReference type="PANTHER" id="PTHR11537:SF254">
    <property type="entry name" value="POTASSIUM VOLTAGE-GATED CHANNEL PROTEIN SHAB"/>
    <property type="match status" value="1"/>
</dbReference>
<dbReference type="SUPFAM" id="SSF81324">
    <property type="entry name" value="Voltage-gated potassium channels"/>
    <property type="match status" value="1"/>
</dbReference>
<sequence>MHSQEVHARSRRQIIYEMIMFLLALMSVSFIWIDDAGTVGVWVDRSVLLIFAADYFYRLFKSDMKWQYIRKHPFELIAIIPLDELFRFARLARLFRLIRAVLIVSHYSKTFFLILRTNGMEKVLAFAVGLIFVASIPIYMIEPTIDEYHDALWWSIVTATTVGYGDLSPETALGRVIAVILMLFGIGLIGMVTASIATYFIGQDKEKEDNSEYNFVKSKLEQYPNWSDADYELLTQALAKMKADSDAKAAEAKRIETVDGKSVYSAKESSTSASASSIHNPPPPSV</sequence>
<evidence type="ECO:0000256" key="6">
    <source>
        <dbReference type="ARBA" id="ARBA00023136"/>
    </source>
</evidence>
<proteinExistence type="predicted"/>
<evidence type="ECO:0000313" key="11">
    <source>
        <dbReference type="EMBL" id="MFD0959203.1"/>
    </source>
</evidence>
<evidence type="ECO:0000256" key="8">
    <source>
        <dbReference type="SAM" id="MobiDB-lite"/>
    </source>
</evidence>
<evidence type="ECO:0000256" key="1">
    <source>
        <dbReference type="ARBA" id="ARBA00004141"/>
    </source>
</evidence>
<dbReference type="Gene3D" id="1.20.5.110">
    <property type="match status" value="1"/>
</dbReference>
<evidence type="ECO:0000313" key="12">
    <source>
        <dbReference type="Proteomes" id="UP001596989"/>
    </source>
</evidence>
<accession>A0ABW3HNV9</accession>
<feature type="transmembrane region" description="Helical" evidence="9">
    <location>
        <begin position="123"/>
        <end position="141"/>
    </location>
</feature>
<keyword evidence="3 9" id="KW-0812">Transmembrane</keyword>
<dbReference type="EMBL" id="JBHTJZ010000008">
    <property type="protein sequence ID" value="MFD0959203.1"/>
    <property type="molecule type" value="Genomic_DNA"/>
</dbReference>
<evidence type="ECO:0000256" key="2">
    <source>
        <dbReference type="ARBA" id="ARBA00022448"/>
    </source>
</evidence>
<gene>
    <name evidence="11" type="ORF">ACFQ2I_07360</name>
</gene>
<dbReference type="InterPro" id="IPR028325">
    <property type="entry name" value="VG_K_chnl"/>
</dbReference>
<feature type="transmembrane region" description="Helical" evidence="9">
    <location>
        <begin position="39"/>
        <end position="57"/>
    </location>
</feature>
<reference evidence="12" key="1">
    <citation type="journal article" date="2019" name="Int. J. Syst. Evol. Microbiol.">
        <title>The Global Catalogue of Microorganisms (GCM) 10K type strain sequencing project: providing services to taxonomists for standard genome sequencing and annotation.</title>
        <authorList>
            <consortium name="The Broad Institute Genomics Platform"/>
            <consortium name="The Broad Institute Genome Sequencing Center for Infectious Disease"/>
            <person name="Wu L."/>
            <person name="Ma J."/>
        </authorList>
    </citation>
    <scope>NUCLEOTIDE SEQUENCE [LARGE SCALE GENOMIC DNA]</scope>
    <source>
        <strain evidence="12">CCUG 59129</strain>
    </source>
</reference>
<keyword evidence="7 11" id="KW-0407">Ion channel</keyword>
<evidence type="ECO:0000259" key="10">
    <source>
        <dbReference type="Pfam" id="PF07885"/>
    </source>
</evidence>
<dbReference type="InterPro" id="IPR027359">
    <property type="entry name" value="Volt_channel_dom_sf"/>
</dbReference>
<dbReference type="Pfam" id="PF07885">
    <property type="entry name" value="Ion_trans_2"/>
    <property type="match status" value="1"/>
</dbReference>
<organism evidence="11 12">
    <name type="scientific">Paenibacillus chungangensis</name>
    <dbReference type="NCBI Taxonomy" id="696535"/>
    <lineage>
        <taxon>Bacteria</taxon>
        <taxon>Bacillati</taxon>
        <taxon>Bacillota</taxon>
        <taxon>Bacilli</taxon>
        <taxon>Bacillales</taxon>
        <taxon>Paenibacillaceae</taxon>
        <taxon>Paenibacillus</taxon>
    </lineage>
</organism>
<protein>
    <submittedName>
        <fullName evidence="11">Potassium channel family protein</fullName>
    </submittedName>
</protein>
<feature type="transmembrane region" description="Helical" evidence="9">
    <location>
        <begin position="14"/>
        <end position="33"/>
    </location>
</feature>
<evidence type="ECO:0000256" key="4">
    <source>
        <dbReference type="ARBA" id="ARBA00022989"/>
    </source>
</evidence>
<keyword evidence="12" id="KW-1185">Reference proteome</keyword>
<dbReference type="InterPro" id="IPR013099">
    <property type="entry name" value="K_chnl_dom"/>
</dbReference>
<evidence type="ECO:0000256" key="3">
    <source>
        <dbReference type="ARBA" id="ARBA00022692"/>
    </source>
</evidence>
<keyword evidence="6 9" id="KW-0472">Membrane</keyword>
<keyword evidence="2" id="KW-0813">Transport</keyword>
<evidence type="ECO:0000256" key="9">
    <source>
        <dbReference type="SAM" id="Phobius"/>
    </source>
</evidence>
<dbReference type="GO" id="GO:0034220">
    <property type="term" value="P:monoatomic ion transmembrane transport"/>
    <property type="evidence" value="ECO:0007669"/>
    <property type="project" value="UniProtKB-KW"/>
</dbReference>
<evidence type="ECO:0000256" key="7">
    <source>
        <dbReference type="ARBA" id="ARBA00023303"/>
    </source>
</evidence>
<dbReference type="RefSeq" id="WP_377563216.1">
    <property type="nucleotide sequence ID" value="NZ_JBHTJZ010000008.1"/>
</dbReference>
<name>A0ABW3HNV9_9BACL</name>
<keyword evidence="5" id="KW-0406">Ion transport</keyword>
<dbReference type="Gene3D" id="1.20.120.350">
    <property type="entry name" value="Voltage-gated potassium channels. Chain C"/>
    <property type="match status" value="1"/>
</dbReference>
<feature type="compositionally biased region" description="Low complexity" evidence="8">
    <location>
        <begin position="262"/>
        <end position="277"/>
    </location>
</feature>
<evidence type="ECO:0000256" key="5">
    <source>
        <dbReference type="ARBA" id="ARBA00023065"/>
    </source>
</evidence>
<dbReference type="Gene3D" id="1.10.287.70">
    <property type="match status" value="1"/>
</dbReference>
<keyword evidence="4 9" id="KW-1133">Transmembrane helix</keyword>
<feature type="region of interest" description="Disordered" evidence="8">
    <location>
        <begin position="261"/>
        <end position="286"/>
    </location>
</feature>